<dbReference type="STRING" id="400682.A0A1X7VMX5"/>
<dbReference type="InterPro" id="IPR000589">
    <property type="entry name" value="Ribosomal_uS15"/>
</dbReference>
<dbReference type="Proteomes" id="UP000007879">
    <property type="component" value="Unassembled WGS sequence"/>
</dbReference>
<dbReference type="OMA" id="QIAIMTA"/>
<reference evidence="9" key="2">
    <citation type="submission" date="2017-05" db="UniProtKB">
        <authorList>
            <consortium name="EnsemblMetazoa"/>
        </authorList>
    </citation>
    <scope>IDENTIFICATION</scope>
</reference>
<dbReference type="EnsemblMetazoa" id="Aqu2.1.41234_001">
    <property type="protein sequence ID" value="Aqu2.1.41234_001"/>
    <property type="gene ID" value="Aqu2.1.41234"/>
</dbReference>
<dbReference type="PANTHER" id="PTHR46685:SF1">
    <property type="entry name" value="SMALL RIBOSOMAL SUBUNIT PROTEIN US15M"/>
    <property type="match status" value="1"/>
</dbReference>
<organism evidence="9">
    <name type="scientific">Amphimedon queenslandica</name>
    <name type="common">Sponge</name>
    <dbReference type="NCBI Taxonomy" id="400682"/>
    <lineage>
        <taxon>Eukaryota</taxon>
        <taxon>Metazoa</taxon>
        <taxon>Porifera</taxon>
        <taxon>Demospongiae</taxon>
        <taxon>Heteroscleromorpha</taxon>
        <taxon>Haplosclerida</taxon>
        <taxon>Niphatidae</taxon>
        <taxon>Amphimedon</taxon>
    </lineage>
</organism>
<dbReference type="InterPro" id="IPR052137">
    <property type="entry name" value="uS15_ribosomal"/>
</dbReference>
<dbReference type="NCBIfam" id="TIGR00952">
    <property type="entry name" value="S15_bact"/>
    <property type="match status" value="1"/>
</dbReference>
<reference evidence="10" key="1">
    <citation type="journal article" date="2010" name="Nature">
        <title>The Amphimedon queenslandica genome and the evolution of animal complexity.</title>
        <authorList>
            <person name="Srivastava M."/>
            <person name="Simakov O."/>
            <person name="Chapman J."/>
            <person name="Fahey B."/>
            <person name="Gauthier M.E."/>
            <person name="Mitros T."/>
            <person name="Richards G.S."/>
            <person name="Conaco C."/>
            <person name="Dacre M."/>
            <person name="Hellsten U."/>
            <person name="Larroux C."/>
            <person name="Putnam N.H."/>
            <person name="Stanke M."/>
            <person name="Adamska M."/>
            <person name="Darling A."/>
            <person name="Degnan S.M."/>
            <person name="Oakley T.H."/>
            <person name="Plachetzki D.C."/>
            <person name="Zhai Y."/>
            <person name="Adamski M."/>
            <person name="Calcino A."/>
            <person name="Cummins S.F."/>
            <person name="Goodstein D.M."/>
            <person name="Harris C."/>
            <person name="Jackson D.J."/>
            <person name="Leys S.P."/>
            <person name="Shu S."/>
            <person name="Woodcroft B.J."/>
            <person name="Vervoort M."/>
            <person name="Kosik K.S."/>
            <person name="Manning G."/>
            <person name="Degnan B.M."/>
            <person name="Rokhsar D.S."/>
        </authorList>
    </citation>
    <scope>NUCLEOTIDE SEQUENCE [LARGE SCALE GENOMIC DNA]</scope>
</reference>
<proteinExistence type="inferred from homology"/>
<dbReference type="Gene3D" id="1.10.287.10">
    <property type="entry name" value="S15/NS1, RNA-binding"/>
    <property type="match status" value="1"/>
</dbReference>
<dbReference type="InParanoid" id="A0A1X7VMX5"/>
<keyword evidence="10" id="KW-1185">Reference proteome</keyword>
<dbReference type="KEGG" id="aqu:105316501"/>
<dbReference type="EnsemblMetazoa" id="XM_011411433.2">
    <property type="protein sequence ID" value="XP_011409735.1"/>
    <property type="gene ID" value="LOC105316501"/>
</dbReference>
<dbReference type="SUPFAM" id="SSF47060">
    <property type="entry name" value="S15/NS1 RNA-binding domain"/>
    <property type="match status" value="1"/>
</dbReference>
<dbReference type="GO" id="GO:0003735">
    <property type="term" value="F:structural constituent of ribosome"/>
    <property type="evidence" value="ECO:0007669"/>
    <property type="project" value="InterPro"/>
</dbReference>
<dbReference type="PROSITE" id="PS00362">
    <property type="entry name" value="RIBOSOMAL_S15"/>
    <property type="match status" value="1"/>
</dbReference>
<name>A0A1X7VMX5_AMPQE</name>
<keyword evidence="4 7" id="KW-0689">Ribosomal protein</keyword>
<dbReference type="OrthoDB" id="441444at2759"/>
<sequence length="183" mass="20924">MSLKAAAFLSFGGVRLLLQRTVQLPSHSSLICSRAASSKAAGTGISITSKYKFGYNDIPEMENSPEAVKKRFSIEFASKKQRNKLLKNEMIQKYQQNPGDTGSTAVQIAIMTAKIQNLTEHMRNNRKDKSSLRKLLHGIERRKKLFKYLRRTDFTRYHVLLKEFGLKPLVDDKYATLDKKNKK</sequence>
<dbReference type="GO" id="GO:0005763">
    <property type="term" value="C:mitochondrial small ribosomal subunit"/>
    <property type="evidence" value="ECO:0007669"/>
    <property type="project" value="TreeGrafter"/>
</dbReference>
<gene>
    <name evidence="9" type="primary">105316501</name>
</gene>
<evidence type="ECO:0000256" key="1">
    <source>
        <dbReference type="ARBA" id="ARBA00004173"/>
    </source>
</evidence>
<dbReference type="GO" id="GO:0032543">
    <property type="term" value="P:mitochondrial translation"/>
    <property type="evidence" value="ECO:0007669"/>
    <property type="project" value="TreeGrafter"/>
</dbReference>
<dbReference type="eggNOG" id="KOG2815">
    <property type="taxonomic scope" value="Eukaryota"/>
</dbReference>
<evidence type="ECO:0000256" key="2">
    <source>
        <dbReference type="ARBA" id="ARBA00008434"/>
    </source>
</evidence>
<evidence type="ECO:0000256" key="3">
    <source>
        <dbReference type="ARBA" id="ARBA00022946"/>
    </source>
</evidence>
<evidence type="ECO:0000256" key="5">
    <source>
        <dbReference type="ARBA" id="ARBA00023128"/>
    </source>
</evidence>
<evidence type="ECO:0000256" key="6">
    <source>
        <dbReference type="ARBA" id="ARBA00023274"/>
    </source>
</evidence>
<comment type="similarity">
    <text evidence="2 7">Belongs to the universal ribosomal protein uS15 family.</text>
</comment>
<keyword evidence="6 7" id="KW-0687">Ribonucleoprotein</keyword>
<keyword evidence="5" id="KW-0496">Mitochondrion</keyword>
<dbReference type="Pfam" id="PF00312">
    <property type="entry name" value="Ribosomal_S15"/>
    <property type="match status" value="1"/>
</dbReference>
<dbReference type="HAMAP" id="MF_01343_B">
    <property type="entry name" value="Ribosomal_uS15_B"/>
    <property type="match status" value="1"/>
</dbReference>
<evidence type="ECO:0000256" key="7">
    <source>
        <dbReference type="RuleBase" id="RU003919"/>
    </source>
</evidence>
<dbReference type="GO" id="GO:0003723">
    <property type="term" value="F:RNA binding"/>
    <property type="evidence" value="ECO:0007669"/>
    <property type="project" value="TreeGrafter"/>
</dbReference>
<evidence type="ECO:0000313" key="9">
    <source>
        <dbReference type="EnsemblMetazoa" id="Aqu2.1.41234_001"/>
    </source>
</evidence>
<keyword evidence="3" id="KW-0809">Transit peptide</keyword>
<dbReference type="SMART" id="SM01387">
    <property type="entry name" value="Ribosomal_S15"/>
    <property type="match status" value="1"/>
</dbReference>
<dbReference type="PANTHER" id="PTHR46685">
    <property type="entry name" value="28S RIBOSOMAL PROTEIN S15, MITOCHONDRIAL"/>
    <property type="match status" value="1"/>
</dbReference>
<protein>
    <recommendedName>
        <fullName evidence="8">30S ribosomal protein S15</fullName>
    </recommendedName>
</protein>
<evidence type="ECO:0000313" key="10">
    <source>
        <dbReference type="Proteomes" id="UP000007879"/>
    </source>
</evidence>
<evidence type="ECO:0000256" key="8">
    <source>
        <dbReference type="RuleBase" id="RU003920"/>
    </source>
</evidence>
<comment type="subcellular location">
    <subcellularLocation>
        <location evidence="1">Mitochondrion</location>
    </subcellularLocation>
</comment>
<dbReference type="InterPro" id="IPR005290">
    <property type="entry name" value="Ribosomal_uS15_bac-type"/>
</dbReference>
<evidence type="ECO:0000256" key="4">
    <source>
        <dbReference type="ARBA" id="ARBA00022980"/>
    </source>
</evidence>
<accession>A0A1X7VMX5</accession>
<dbReference type="CDD" id="cd00353">
    <property type="entry name" value="Ribosomal_S15p_S13e"/>
    <property type="match status" value="1"/>
</dbReference>
<dbReference type="AlphaFoldDB" id="A0A1X7VMX5"/>
<dbReference type="InterPro" id="IPR009068">
    <property type="entry name" value="uS15_NS1_RNA-bd_sf"/>
</dbReference>